<name>E8V041_TERSS</name>
<dbReference type="RefSeq" id="WP_013567929.1">
    <property type="nucleotide sequence ID" value="NC_014963.1"/>
</dbReference>
<keyword evidence="1" id="KW-0472">Membrane</keyword>
<feature type="transmembrane region" description="Helical" evidence="1">
    <location>
        <begin position="99"/>
        <end position="121"/>
    </location>
</feature>
<dbReference type="eggNOG" id="ENOG5032REQ">
    <property type="taxonomic scope" value="Bacteria"/>
</dbReference>
<organism evidence="2 3">
    <name type="scientific">Terriglobus saanensis (strain ATCC BAA-1853 / DSM 23119 / SP1PR4)</name>
    <dbReference type="NCBI Taxonomy" id="401053"/>
    <lineage>
        <taxon>Bacteria</taxon>
        <taxon>Pseudomonadati</taxon>
        <taxon>Acidobacteriota</taxon>
        <taxon>Terriglobia</taxon>
        <taxon>Terriglobales</taxon>
        <taxon>Acidobacteriaceae</taxon>
        <taxon>Terriglobus</taxon>
    </lineage>
</organism>
<keyword evidence="3" id="KW-1185">Reference proteome</keyword>
<evidence type="ECO:0000313" key="2">
    <source>
        <dbReference type="EMBL" id="ADV82196.1"/>
    </source>
</evidence>
<dbReference type="Proteomes" id="UP000006844">
    <property type="component" value="Chromosome"/>
</dbReference>
<dbReference type="AlphaFoldDB" id="E8V041"/>
<feature type="transmembrane region" description="Helical" evidence="1">
    <location>
        <begin position="187"/>
        <end position="203"/>
    </location>
</feature>
<evidence type="ECO:0000313" key="3">
    <source>
        <dbReference type="Proteomes" id="UP000006844"/>
    </source>
</evidence>
<reference evidence="2 3" key="1">
    <citation type="journal article" date="2012" name="Stand. Genomic Sci.">
        <title>Complete genome sequence of Terriglobus saanensis type strain SP1PR4(T), an Acidobacteria from tundra soil.</title>
        <authorList>
            <person name="Rawat S.R."/>
            <person name="Mannisto M.K."/>
            <person name="Starovoytov V."/>
            <person name="Goodwin L."/>
            <person name="Nolan M."/>
            <person name="Hauser L."/>
            <person name="Land M."/>
            <person name="Davenport K.W."/>
            <person name="Woyke T."/>
            <person name="Haggblom M.M."/>
        </authorList>
    </citation>
    <scope>NUCLEOTIDE SEQUENCE</scope>
    <source>
        <strain evidence="3">ATCC BAA-1853 / DSM 23119 / SP1PR4</strain>
    </source>
</reference>
<accession>E8V041</accession>
<feature type="transmembrane region" description="Helical" evidence="1">
    <location>
        <begin position="133"/>
        <end position="154"/>
    </location>
</feature>
<dbReference type="HOGENOM" id="CLU_1142151_0_0_0"/>
<dbReference type="OrthoDB" id="116381at2"/>
<dbReference type="STRING" id="401053.AciPR4_1372"/>
<keyword evidence="1" id="KW-1133">Transmembrane helix</keyword>
<feature type="transmembrane region" description="Helical" evidence="1">
    <location>
        <begin position="160"/>
        <end position="180"/>
    </location>
</feature>
<sequence length="243" mass="27184">MSSLVQTCVEVFSQLLEYNEREAVLGDLEETGVFGGLALRDVLGLVVRRKLEIWKSWRPWLTSLGLAVPCSFLLIGLSLHVSQTCQRLLGSKVEHASELIVGPGLALFVCNVLLLIGWSWTGGFVMGSVSRRTVSVSAISAFIPCLFCMSRFHVAFLSRFSLVLFLFPAICGVSHGLRFAQIKFKPALAMAIGITLLSIHTWSSSGFWFPNWVLSWPVWFLVMTAWRDRPHKLHIVAQSFRQT</sequence>
<feature type="transmembrane region" description="Helical" evidence="1">
    <location>
        <begin position="59"/>
        <end position="79"/>
    </location>
</feature>
<dbReference type="EMBL" id="CP002467">
    <property type="protein sequence ID" value="ADV82196.1"/>
    <property type="molecule type" value="Genomic_DNA"/>
</dbReference>
<gene>
    <name evidence="2" type="ordered locus">AciPR4_1372</name>
</gene>
<proteinExistence type="predicted"/>
<keyword evidence="1" id="KW-0812">Transmembrane</keyword>
<protein>
    <submittedName>
        <fullName evidence="2">Uncharacterized protein</fullName>
    </submittedName>
</protein>
<evidence type="ECO:0000256" key="1">
    <source>
        <dbReference type="SAM" id="Phobius"/>
    </source>
</evidence>
<dbReference type="KEGG" id="tsa:AciPR4_1372"/>